<dbReference type="EMBL" id="BAAAMR010000150">
    <property type="protein sequence ID" value="GAA2167969.1"/>
    <property type="molecule type" value="Genomic_DNA"/>
</dbReference>
<evidence type="ECO:0000313" key="2">
    <source>
        <dbReference type="EMBL" id="GAA2167969.1"/>
    </source>
</evidence>
<evidence type="ECO:0000256" key="1">
    <source>
        <dbReference type="SAM" id="MobiDB-lite"/>
    </source>
</evidence>
<protein>
    <submittedName>
        <fullName evidence="2">Uncharacterized protein</fullName>
    </submittedName>
</protein>
<organism evidence="2 3">
    <name type="scientific">Actinomadura napierensis</name>
    <dbReference type="NCBI Taxonomy" id="267854"/>
    <lineage>
        <taxon>Bacteria</taxon>
        <taxon>Bacillati</taxon>
        <taxon>Actinomycetota</taxon>
        <taxon>Actinomycetes</taxon>
        <taxon>Streptosporangiales</taxon>
        <taxon>Thermomonosporaceae</taxon>
        <taxon>Actinomadura</taxon>
    </lineage>
</organism>
<sequence>MGAVAGLAEQHARGVPDPVEERVEVLGVLQRQHGAAHVVGVRLAPWVWHDIPPKMLLTTRVPRIPGSMHAAGRRCGPPRRVLTRTDAGRAAGRRGAARGAISPWRSGNSRNGTQT</sequence>
<reference evidence="2 3" key="1">
    <citation type="journal article" date="2019" name="Int. J. Syst. Evol. Microbiol.">
        <title>The Global Catalogue of Microorganisms (GCM) 10K type strain sequencing project: providing services to taxonomists for standard genome sequencing and annotation.</title>
        <authorList>
            <consortium name="The Broad Institute Genomics Platform"/>
            <consortium name="The Broad Institute Genome Sequencing Center for Infectious Disease"/>
            <person name="Wu L."/>
            <person name="Ma J."/>
        </authorList>
    </citation>
    <scope>NUCLEOTIDE SEQUENCE [LARGE SCALE GENOMIC DNA]</scope>
    <source>
        <strain evidence="2 3">JCM 13850</strain>
    </source>
</reference>
<accession>A0ABN3AGW8</accession>
<feature type="region of interest" description="Disordered" evidence="1">
    <location>
        <begin position="66"/>
        <end position="115"/>
    </location>
</feature>
<name>A0ABN3AGW8_9ACTN</name>
<comment type="caution">
    <text evidence="2">The sequence shown here is derived from an EMBL/GenBank/DDBJ whole genome shotgun (WGS) entry which is preliminary data.</text>
</comment>
<gene>
    <name evidence="2" type="ORF">GCM10009727_88980</name>
</gene>
<proteinExistence type="predicted"/>
<evidence type="ECO:0000313" key="3">
    <source>
        <dbReference type="Proteomes" id="UP001501020"/>
    </source>
</evidence>
<keyword evidence="3" id="KW-1185">Reference proteome</keyword>
<dbReference type="Proteomes" id="UP001501020">
    <property type="component" value="Unassembled WGS sequence"/>
</dbReference>
<feature type="compositionally biased region" description="Polar residues" evidence="1">
    <location>
        <begin position="105"/>
        <end position="115"/>
    </location>
</feature>